<dbReference type="GO" id="GO:0007623">
    <property type="term" value="P:circadian rhythm"/>
    <property type="evidence" value="ECO:0007669"/>
    <property type="project" value="UniProtKB-ARBA"/>
</dbReference>
<keyword evidence="1 4" id="KW-0732">Signal</keyword>
<comment type="caution">
    <text evidence="5">The sequence shown here is derived from an EMBL/GenBank/DDBJ whole genome shotgun (WGS) entry which is preliminary data.</text>
</comment>
<evidence type="ECO:0000313" key="5">
    <source>
        <dbReference type="EMBL" id="CAH2099573.1"/>
    </source>
</evidence>
<evidence type="ECO:0000256" key="2">
    <source>
        <dbReference type="ARBA" id="ARBA00023108"/>
    </source>
</evidence>
<reference evidence="5" key="1">
    <citation type="submission" date="2022-03" db="EMBL/GenBank/DDBJ databases">
        <authorList>
            <person name="Tunstrom K."/>
        </authorList>
    </citation>
    <scope>NUCLEOTIDE SEQUENCE</scope>
</reference>
<dbReference type="EMBL" id="CAKOGL010000022">
    <property type="protein sequence ID" value="CAH2099573.1"/>
    <property type="molecule type" value="Genomic_DNA"/>
</dbReference>
<dbReference type="PANTHER" id="PTHR11008:SF14">
    <property type="entry name" value="CIRCADIAN CLOCK-CONTROLLED PROTEIN-LIKE PROTEIN"/>
    <property type="match status" value="1"/>
</dbReference>
<dbReference type="FunFam" id="3.15.10.30:FF:000001">
    <property type="entry name" value="Takeout-like protein 1"/>
    <property type="match status" value="1"/>
</dbReference>
<dbReference type="Pfam" id="PF06585">
    <property type="entry name" value="JHBP"/>
    <property type="match status" value="1"/>
</dbReference>
<organism evidence="5 6">
    <name type="scientific">Euphydryas editha</name>
    <name type="common">Edith's checkerspot</name>
    <dbReference type="NCBI Taxonomy" id="104508"/>
    <lineage>
        <taxon>Eukaryota</taxon>
        <taxon>Metazoa</taxon>
        <taxon>Ecdysozoa</taxon>
        <taxon>Arthropoda</taxon>
        <taxon>Hexapoda</taxon>
        <taxon>Insecta</taxon>
        <taxon>Pterygota</taxon>
        <taxon>Neoptera</taxon>
        <taxon>Endopterygota</taxon>
        <taxon>Lepidoptera</taxon>
        <taxon>Glossata</taxon>
        <taxon>Ditrysia</taxon>
        <taxon>Papilionoidea</taxon>
        <taxon>Nymphalidae</taxon>
        <taxon>Nymphalinae</taxon>
        <taxon>Euphydryas</taxon>
    </lineage>
</organism>
<evidence type="ECO:0000313" key="6">
    <source>
        <dbReference type="Proteomes" id="UP001153954"/>
    </source>
</evidence>
<accession>A0AAU9UNI1</accession>
<dbReference type="Proteomes" id="UP001153954">
    <property type="component" value="Unassembled WGS sequence"/>
</dbReference>
<keyword evidence="6" id="KW-1185">Reference proteome</keyword>
<evidence type="ECO:0000256" key="3">
    <source>
        <dbReference type="ARBA" id="ARBA00060902"/>
    </source>
</evidence>
<name>A0AAU9UNI1_EUPED</name>
<sequence>MKLLLIVVLCIVVVSAKILPDDFPQCKRDDPELEKCILKAVDEVKPRLLNGIPEVNVPAIEPFKVPTLKLDRTAPNLRIKATLRNMKAYGGSNFKIEKLKLNLNNKYVGEVKLTIPQLTVMSDYDVRGSRILTLDISGKGKFSSNFTGVTVVAKGSAKPVEKDGVEYLQTDKMIVKLKIGNGRIAIDDTENPVAASSAAAFFNASPATVLEILYPLIEESSAAIVKAFFNKIFSKIPLSEVLVSNANQRSLYLLLLESRSGLFCCVFDNATNLFKTNKE</sequence>
<gene>
    <name evidence="5" type="ORF">EEDITHA_LOCUS14532</name>
</gene>
<feature type="signal peptide" evidence="4">
    <location>
        <begin position="1"/>
        <end position="16"/>
    </location>
</feature>
<proteinExistence type="inferred from homology"/>
<evidence type="ECO:0000256" key="4">
    <source>
        <dbReference type="SAM" id="SignalP"/>
    </source>
</evidence>
<dbReference type="InterPro" id="IPR038606">
    <property type="entry name" value="To_sf"/>
</dbReference>
<dbReference type="InterPro" id="IPR010562">
    <property type="entry name" value="Haemolymph_juvenile_hormone-bd"/>
</dbReference>
<comment type="similarity">
    <text evidence="3">Belongs to the TO family.</text>
</comment>
<keyword evidence="2" id="KW-0090">Biological rhythms</keyword>
<dbReference type="Gene3D" id="3.15.10.30">
    <property type="entry name" value="Haemolymph juvenile hormone binding protein"/>
    <property type="match status" value="1"/>
</dbReference>
<dbReference type="GO" id="GO:0005615">
    <property type="term" value="C:extracellular space"/>
    <property type="evidence" value="ECO:0007669"/>
    <property type="project" value="TreeGrafter"/>
</dbReference>
<dbReference type="PANTHER" id="PTHR11008">
    <property type="entry name" value="PROTEIN TAKEOUT-LIKE PROTEIN"/>
    <property type="match status" value="1"/>
</dbReference>
<feature type="chain" id="PRO_5043964671" evidence="4">
    <location>
        <begin position="17"/>
        <end position="279"/>
    </location>
</feature>
<dbReference type="AlphaFoldDB" id="A0AAU9UNI1"/>
<evidence type="ECO:0000256" key="1">
    <source>
        <dbReference type="ARBA" id="ARBA00022729"/>
    </source>
</evidence>
<protein>
    <submittedName>
        <fullName evidence="5">Uncharacterized protein</fullName>
    </submittedName>
</protein>
<dbReference type="SMART" id="SM00700">
    <property type="entry name" value="JHBP"/>
    <property type="match status" value="1"/>
</dbReference>